<comment type="caution">
    <text evidence="1">The sequence shown here is derived from an EMBL/GenBank/DDBJ whole genome shotgun (WGS) entry which is preliminary data.</text>
</comment>
<organism evidence="1 2">
    <name type="scientific">Diphasiastrum complanatum</name>
    <name type="common">Issler's clubmoss</name>
    <name type="synonym">Lycopodium complanatum</name>
    <dbReference type="NCBI Taxonomy" id="34168"/>
    <lineage>
        <taxon>Eukaryota</taxon>
        <taxon>Viridiplantae</taxon>
        <taxon>Streptophyta</taxon>
        <taxon>Embryophyta</taxon>
        <taxon>Tracheophyta</taxon>
        <taxon>Lycopodiopsida</taxon>
        <taxon>Lycopodiales</taxon>
        <taxon>Lycopodiaceae</taxon>
        <taxon>Lycopodioideae</taxon>
        <taxon>Diphasiastrum</taxon>
    </lineage>
</organism>
<dbReference type="EMBL" id="CM055096">
    <property type="protein sequence ID" value="KAJ7554870.1"/>
    <property type="molecule type" value="Genomic_DNA"/>
</dbReference>
<accession>A0ACC2DL60</accession>
<name>A0ACC2DL60_DIPCM</name>
<dbReference type="Proteomes" id="UP001162992">
    <property type="component" value="Chromosome 5"/>
</dbReference>
<reference evidence="2" key="1">
    <citation type="journal article" date="2024" name="Proc. Natl. Acad. Sci. U.S.A.">
        <title>Extraordinary preservation of gene collinearity over three hundred million years revealed in homosporous lycophytes.</title>
        <authorList>
            <person name="Li C."/>
            <person name="Wickell D."/>
            <person name="Kuo L.Y."/>
            <person name="Chen X."/>
            <person name="Nie B."/>
            <person name="Liao X."/>
            <person name="Peng D."/>
            <person name="Ji J."/>
            <person name="Jenkins J."/>
            <person name="Williams M."/>
            <person name="Shu S."/>
            <person name="Plott C."/>
            <person name="Barry K."/>
            <person name="Rajasekar S."/>
            <person name="Grimwood J."/>
            <person name="Han X."/>
            <person name="Sun S."/>
            <person name="Hou Z."/>
            <person name="He W."/>
            <person name="Dai G."/>
            <person name="Sun C."/>
            <person name="Schmutz J."/>
            <person name="Leebens-Mack J.H."/>
            <person name="Li F.W."/>
            <person name="Wang L."/>
        </authorList>
    </citation>
    <scope>NUCLEOTIDE SEQUENCE [LARGE SCALE GENOMIC DNA]</scope>
    <source>
        <strain evidence="2">cv. PW_Plant_1</strain>
    </source>
</reference>
<evidence type="ECO:0000313" key="2">
    <source>
        <dbReference type="Proteomes" id="UP001162992"/>
    </source>
</evidence>
<proteinExistence type="predicted"/>
<sequence length="556" mass="62212">MKALEGELDCEYPEKPESIHKLARRIKKSENSLYNALLSIFDDSLFVEEMRSLWPQLPLLANLRCGLWYSSQFDGVCYFKSTDGHTGNWSFSSTRLNLHVASLAAERGGCMIVDATRKGKRFPDSMSKTIPIWACVINRTIADLRVTLPCDKFHTADSVERRDELGYCEFWDSALHLPVWVSKTEKTNIECRIDDWVQTLKTSGADLTFLIQTLRKPLQPLWISQQSLIWLNEVPDAISWPFTPIILVSASHPTSSRIRVATGGSSWAYIPGAADDEESWARGLTPALFWKHAYDIMGVGPEECKRKVWEVAEKDRVSKAVRGLDAPQIRLSSKSGNPSLEGSRKENVHMHVASVHTSESAVPSVELELLQKQVFKADSRLRQSVPTTSEGIHWISTTGLAIGSAKSELATNWREVVDCIINCCKSPSYAGHPSVNYDLNMNIMGAKFDRHSLESHLSAATLFAREKLTQGETILILCNDGEDISVCVCLGILLSCFKPTGKMGFERAEFPSHSIAKSDLRKALVFISSFHSEARPCRGNLKQVYNYLSAQRLDKP</sequence>
<evidence type="ECO:0000313" key="1">
    <source>
        <dbReference type="EMBL" id="KAJ7554870.1"/>
    </source>
</evidence>
<protein>
    <submittedName>
        <fullName evidence="1">Uncharacterized protein</fullName>
    </submittedName>
</protein>
<keyword evidence="2" id="KW-1185">Reference proteome</keyword>
<gene>
    <name evidence="1" type="ORF">O6H91_05G013500</name>
</gene>